<name>A0A9W7AFE4_9STRA</name>
<gene>
    <name evidence="2" type="ORF">TrRE_jg2935</name>
</gene>
<accession>A0A9W7AFE4</accession>
<protein>
    <submittedName>
        <fullName evidence="2">Uncharacterized protein</fullName>
    </submittedName>
</protein>
<dbReference type="EMBL" id="BRXZ01004158">
    <property type="protein sequence ID" value="GMH69601.1"/>
    <property type="molecule type" value="Genomic_DNA"/>
</dbReference>
<dbReference type="Proteomes" id="UP001165082">
    <property type="component" value="Unassembled WGS sequence"/>
</dbReference>
<evidence type="ECO:0000256" key="1">
    <source>
        <dbReference type="SAM" id="MobiDB-lite"/>
    </source>
</evidence>
<proteinExistence type="predicted"/>
<feature type="region of interest" description="Disordered" evidence="1">
    <location>
        <begin position="1"/>
        <end position="22"/>
    </location>
</feature>
<comment type="caution">
    <text evidence="2">The sequence shown here is derived from an EMBL/GenBank/DDBJ whole genome shotgun (WGS) entry which is preliminary data.</text>
</comment>
<sequence length="224" mass="23604">MDSPSSPHHHSDSSPSENDSSAANITWDSLLSVFSSSISTPQAPIAAASPSPPPPVVSKTFVTGISLETLDPRTSTTLYTPSDASLEGGSIVARPITAIKSSDLPNLFALELTLQRIYTTTVQVEILPGNEGRVRNPSTKSHLRLEDFHAGYGLVTLEWELDDEEGAMRISFKGGGVSLSDISFGEDDDGDGIGDGFGDGFGNGDGDVSGSDYVSALLDFMFDM</sequence>
<organism evidence="2 3">
    <name type="scientific">Triparma retinervis</name>
    <dbReference type="NCBI Taxonomy" id="2557542"/>
    <lineage>
        <taxon>Eukaryota</taxon>
        <taxon>Sar</taxon>
        <taxon>Stramenopiles</taxon>
        <taxon>Ochrophyta</taxon>
        <taxon>Bolidophyceae</taxon>
        <taxon>Parmales</taxon>
        <taxon>Triparmaceae</taxon>
        <taxon>Triparma</taxon>
    </lineage>
</organism>
<dbReference type="OrthoDB" id="10425747at2759"/>
<evidence type="ECO:0000313" key="3">
    <source>
        <dbReference type="Proteomes" id="UP001165082"/>
    </source>
</evidence>
<evidence type="ECO:0000313" key="2">
    <source>
        <dbReference type="EMBL" id="GMH69601.1"/>
    </source>
</evidence>
<dbReference type="AlphaFoldDB" id="A0A9W7AFE4"/>
<keyword evidence="3" id="KW-1185">Reference proteome</keyword>
<reference evidence="2" key="1">
    <citation type="submission" date="2022-07" db="EMBL/GenBank/DDBJ databases">
        <title>Genome analysis of Parmales, a sister group of diatoms, reveals the evolutionary specialization of diatoms from phago-mixotrophs to photoautotrophs.</title>
        <authorList>
            <person name="Ban H."/>
            <person name="Sato S."/>
            <person name="Yoshikawa S."/>
            <person name="Kazumasa Y."/>
            <person name="Nakamura Y."/>
            <person name="Ichinomiya M."/>
            <person name="Saitoh K."/>
            <person name="Sato N."/>
            <person name="Blanc-Mathieu R."/>
            <person name="Endo H."/>
            <person name="Kuwata A."/>
            <person name="Ogata H."/>
        </authorList>
    </citation>
    <scope>NUCLEOTIDE SEQUENCE</scope>
</reference>